<dbReference type="GO" id="GO:0005634">
    <property type="term" value="C:nucleus"/>
    <property type="evidence" value="ECO:0007669"/>
    <property type="project" value="TreeGrafter"/>
</dbReference>
<evidence type="ECO:0000256" key="3">
    <source>
        <dbReference type="ARBA" id="ARBA00012718"/>
    </source>
</evidence>
<name>A0A5C7IMD9_9ROSI</name>
<feature type="domain" description="Protein N-terminal glutamine amidohydrolase alpha beta roll" evidence="10">
    <location>
        <begin position="271"/>
        <end position="361"/>
    </location>
</feature>
<comment type="similarity">
    <text evidence="1">Belongs to the NTAQ1 family.</text>
</comment>
<gene>
    <name evidence="11" type="ORF">EZV62_005295</name>
</gene>
<comment type="catalytic activity">
    <reaction evidence="7">
        <text>N-terminal L-glutaminyl-[protein] + H2O = N-terminal L-glutamyl-[protein] + NH4(+)</text>
        <dbReference type="Rhea" id="RHEA:50680"/>
        <dbReference type="Rhea" id="RHEA-COMP:12668"/>
        <dbReference type="Rhea" id="RHEA-COMP:12777"/>
        <dbReference type="ChEBI" id="CHEBI:15377"/>
        <dbReference type="ChEBI" id="CHEBI:28938"/>
        <dbReference type="ChEBI" id="CHEBI:64721"/>
        <dbReference type="ChEBI" id="CHEBI:64722"/>
        <dbReference type="EC" id="3.5.1.122"/>
    </reaction>
</comment>
<feature type="compositionally biased region" description="Polar residues" evidence="8">
    <location>
        <begin position="16"/>
        <end position="31"/>
    </location>
</feature>
<accession>A0A5C7IMD9</accession>
<keyword evidence="5" id="KW-0378">Hydrolase</keyword>
<dbReference type="InterPro" id="IPR037132">
    <property type="entry name" value="N_Gln_amidohydro_ab_roll_sf"/>
</dbReference>
<dbReference type="SUPFAM" id="SSF54211">
    <property type="entry name" value="Ribosomal protein S5 domain 2-like"/>
    <property type="match status" value="1"/>
</dbReference>
<evidence type="ECO:0000256" key="5">
    <source>
        <dbReference type="ARBA" id="ARBA00022801"/>
    </source>
</evidence>
<comment type="caution">
    <text evidence="11">The sequence shown here is derived from an EMBL/GenBank/DDBJ whole genome shotgun (WGS) entry which is preliminary data.</text>
</comment>
<organism evidence="11 12">
    <name type="scientific">Acer yangbiense</name>
    <dbReference type="NCBI Taxonomy" id="1000413"/>
    <lineage>
        <taxon>Eukaryota</taxon>
        <taxon>Viridiplantae</taxon>
        <taxon>Streptophyta</taxon>
        <taxon>Embryophyta</taxon>
        <taxon>Tracheophyta</taxon>
        <taxon>Spermatophyta</taxon>
        <taxon>Magnoliopsida</taxon>
        <taxon>eudicotyledons</taxon>
        <taxon>Gunneridae</taxon>
        <taxon>Pentapetalae</taxon>
        <taxon>rosids</taxon>
        <taxon>malvids</taxon>
        <taxon>Sapindales</taxon>
        <taxon>Sapindaceae</taxon>
        <taxon>Hippocastanoideae</taxon>
        <taxon>Acereae</taxon>
        <taxon>Acer</taxon>
    </lineage>
</organism>
<reference evidence="12" key="1">
    <citation type="journal article" date="2019" name="Gigascience">
        <title>De novo genome assembly of the endangered Acer yangbiense, a plant species with extremely small populations endemic to Yunnan Province, China.</title>
        <authorList>
            <person name="Yang J."/>
            <person name="Wariss H.M."/>
            <person name="Tao L."/>
            <person name="Zhang R."/>
            <person name="Yun Q."/>
            <person name="Hollingsworth P."/>
            <person name="Dao Z."/>
            <person name="Luo G."/>
            <person name="Guo H."/>
            <person name="Ma Y."/>
            <person name="Sun W."/>
        </authorList>
    </citation>
    <scope>NUCLEOTIDE SEQUENCE [LARGE SCALE GENOMIC DNA]</scope>
    <source>
        <strain evidence="12">cv. Malutang</strain>
    </source>
</reference>
<evidence type="ECO:0000256" key="7">
    <source>
        <dbReference type="ARBA" id="ARBA00048768"/>
    </source>
</evidence>
<dbReference type="PANTHER" id="PTHR13035:SF0">
    <property type="entry name" value="PROTEIN N-TERMINAL GLUTAMINE AMIDOHYDROLASE"/>
    <property type="match status" value="1"/>
</dbReference>
<dbReference type="EMBL" id="VAHF01000002">
    <property type="protein sequence ID" value="TXG70360.1"/>
    <property type="molecule type" value="Genomic_DNA"/>
</dbReference>
<feature type="region of interest" description="Disordered" evidence="8">
    <location>
        <begin position="1"/>
        <end position="142"/>
    </location>
</feature>
<dbReference type="Pfam" id="PF01138">
    <property type="entry name" value="RNase_PH"/>
    <property type="match status" value="1"/>
</dbReference>
<dbReference type="InterPro" id="IPR020568">
    <property type="entry name" value="Ribosomal_Su5_D2-typ_SF"/>
</dbReference>
<dbReference type="InterPro" id="IPR023128">
    <property type="entry name" value="Prot_N_Gln_amidohydro_ab_roll"/>
</dbReference>
<protein>
    <recommendedName>
        <fullName evidence="4">Protein N-terminal glutamine amidohydrolase</fullName>
        <ecNumber evidence="3">3.5.1.122</ecNumber>
    </recommendedName>
    <alternativeName>
        <fullName evidence="6">Protein NH2-terminal glutamine deamidase</fullName>
    </alternativeName>
</protein>
<evidence type="ECO:0000259" key="10">
    <source>
        <dbReference type="Pfam" id="PF09764"/>
    </source>
</evidence>
<feature type="domain" description="Exoribonuclease phosphorolytic" evidence="9">
    <location>
        <begin position="172"/>
        <end position="257"/>
    </location>
</feature>
<evidence type="ECO:0000256" key="6">
    <source>
        <dbReference type="ARBA" id="ARBA00029677"/>
    </source>
</evidence>
<evidence type="ECO:0000256" key="4">
    <source>
        <dbReference type="ARBA" id="ARBA00021247"/>
    </source>
</evidence>
<keyword evidence="12" id="KW-1185">Reference proteome</keyword>
<evidence type="ECO:0000259" key="9">
    <source>
        <dbReference type="Pfam" id="PF01138"/>
    </source>
</evidence>
<sequence>MKQPRDRVSRRRVTPSRGNKSSGQGDPTTSGHPVPRFFSRVSRRRVILSRGFVSSGRGDPTSGHPVSRVFEGFKNTSGQGVPTSGHPVPRVSQGPEVPGRGDPMSGHPVPRVFEGLKKTSGQGVPTSGHPVPRKKDSDHPVPSKRLVFVGEGAFLRRQKQKRMGLPNSLRKARDTTIALGAVASADGSALAKIGSTTMLAANKMEVMTPSLESPDEGCIGIDFYMPPIVRPGRPGWPAEAAPVLSKQLSDTITRHVNFVLQLVIATEIWILKCFRIVHAPIFLHSFASDRRHMKDPAGNWIAEPPSYEPIVAEDMTVHNLNEYIEIGAENISTNIGAELINDVSNKKLGVVMNENQLEEFFS</sequence>
<dbReference type="InterPro" id="IPR001247">
    <property type="entry name" value="ExoRNase_PH_dom1"/>
</dbReference>
<evidence type="ECO:0000313" key="11">
    <source>
        <dbReference type="EMBL" id="TXG70360.1"/>
    </source>
</evidence>
<dbReference type="Proteomes" id="UP000323000">
    <property type="component" value="Chromosome 2"/>
</dbReference>
<evidence type="ECO:0000313" key="12">
    <source>
        <dbReference type="Proteomes" id="UP000323000"/>
    </source>
</evidence>
<evidence type="ECO:0000256" key="8">
    <source>
        <dbReference type="SAM" id="MobiDB-lite"/>
    </source>
</evidence>
<dbReference type="OrthoDB" id="191192at2759"/>
<dbReference type="PANTHER" id="PTHR13035">
    <property type="entry name" value="PROTEIN N-TERMINAL GLUTAMINE AMIDOHYDROLASE"/>
    <property type="match status" value="1"/>
</dbReference>
<comment type="subunit">
    <text evidence="2">Monomer.</text>
</comment>
<dbReference type="Pfam" id="PF09764">
    <property type="entry name" value="Nt_Gln_amidase"/>
    <property type="match status" value="1"/>
</dbReference>
<dbReference type="GO" id="GO:0070773">
    <property type="term" value="F:protein-N-terminal glutamine amidohydrolase activity"/>
    <property type="evidence" value="ECO:0007669"/>
    <property type="project" value="UniProtKB-EC"/>
</dbReference>
<evidence type="ECO:0000256" key="1">
    <source>
        <dbReference type="ARBA" id="ARBA00008985"/>
    </source>
</evidence>
<dbReference type="GO" id="GO:0005829">
    <property type="term" value="C:cytosol"/>
    <property type="evidence" value="ECO:0007669"/>
    <property type="project" value="TreeGrafter"/>
</dbReference>
<dbReference type="Gene3D" id="3.10.620.10">
    <property type="entry name" value="Protein N-terminal glutamine amidohydrolase, alpha beta roll"/>
    <property type="match status" value="1"/>
</dbReference>
<dbReference type="EC" id="3.5.1.122" evidence="3"/>
<proteinExistence type="inferred from homology"/>
<evidence type="ECO:0000256" key="2">
    <source>
        <dbReference type="ARBA" id="ARBA00011245"/>
    </source>
</evidence>
<dbReference type="GO" id="GO:0008418">
    <property type="term" value="F:protein-N-terminal asparagine amidohydrolase activity"/>
    <property type="evidence" value="ECO:0007669"/>
    <property type="project" value="InterPro"/>
</dbReference>
<dbReference type="InterPro" id="IPR039733">
    <property type="entry name" value="NTAQ1"/>
</dbReference>
<dbReference type="AlphaFoldDB" id="A0A5C7IMD9"/>